<evidence type="ECO:0000256" key="2">
    <source>
        <dbReference type="ARBA" id="ARBA00023315"/>
    </source>
</evidence>
<keyword evidence="3" id="KW-0645">Protease</keyword>
<gene>
    <name evidence="6" type="ORF">ST47_g1793</name>
</gene>
<dbReference type="InterPro" id="IPR040234">
    <property type="entry name" value="QC/QCL"/>
</dbReference>
<feature type="domain" description="Peptidase M28" evidence="5">
    <location>
        <begin position="117"/>
        <end position="351"/>
    </location>
</feature>
<organism evidence="6 7">
    <name type="scientific">Didymella rabiei</name>
    <name type="common">Chickpea ascochyta blight fungus</name>
    <name type="synonym">Mycosphaerella rabiei</name>
    <dbReference type="NCBI Taxonomy" id="5454"/>
    <lineage>
        <taxon>Eukaryota</taxon>
        <taxon>Fungi</taxon>
        <taxon>Dikarya</taxon>
        <taxon>Ascomycota</taxon>
        <taxon>Pezizomycotina</taxon>
        <taxon>Dothideomycetes</taxon>
        <taxon>Pleosporomycetidae</taxon>
        <taxon>Pleosporales</taxon>
        <taxon>Pleosporineae</taxon>
        <taxon>Didymellaceae</taxon>
        <taxon>Ascochyta</taxon>
    </lineage>
</organism>
<dbReference type="Gene3D" id="3.40.630.10">
    <property type="entry name" value="Zn peptidases"/>
    <property type="match status" value="1"/>
</dbReference>
<evidence type="ECO:0000256" key="3">
    <source>
        <dbReference type="RuleBase" id="RU361240"/>
    </source>
</evidence>
<protein>
    <recommendedName>
        <fullName evidence="3">Peptide hydrolase</fullName>
        <ecNumber evidence="3">3.4.-.-</ecNumber>
    </recommendedName>
</protein>
<evidence type="ECO:0000259" key="5">
    <source>
        <dbReference type="Pfam" id="PF04389"/>
    </source>
</evidence>
<dbReference type="GO" id="GO:0006508">
    <property type="term" value="P:proteolysis"/>
    <property type="evidence" value="ECO:0007669"/>
    <property type="project" value="UniProtKB-KW"/>
</dbReference>
<feature type="signal peptide" evidence="3">
    <location>
        <begin position="1"/>
        <end position="23"/>
    </location>
</feature>
<evidence type="ECO:0000256" key="1">
    <source>
        <dbReference type="ARBA" id="ARBA00022679"/>
    </source>
</evidence>
<reference evidence="6 7" key="1">
    <citation type="journal article" date="2016" name="Sci. Rep.">
        <title>Draft genome sequencing and secretome analysis of fungal phytopathogen Ascochyta rabiei provides insight into the necrotrophic effector repertoire.</title>
        <authorList>
            <person name="Verma S."/>
            <person name="Gazara R.K."/>
            <person name="Nizam S."/>
            <person name="Parween S."/>
            <person name="Chattopadhyay D."/>
            <person name="Verma P.K."/>
        </authorList>
    </citation>
    <scope>NUCLEOTIDE SEQUENCE [LARGE SCALE GENOMIC DNA]</scope>
    <source>
        <strain evidence="6 7">ArDII</strain>
    </source>
</reference>
<keyword evidence="2" id="KW-0012">Acyltransferase</keyword>
<dbReference type="PANTHER" id="PTHR12283:SF2">
    <property type="entry name" value="PEPTIDE HYDROLASE"/>
    <property type="match status" value="1"/>
</dbReference>
<dbReference type="EMBL" id="JYNV01000082">
    <property type="protein sequence ID" value="KZM26999.1"/>
    <property type="molecule type" value="Genomic_DNA"/>
</dbReference>
<keyword evidence="4" id="KW-1133">Transmembrane helix</keyword>
<proteinExistence type="inferred from homology"/>
<dbReference type="CDD" id="cd03880">
    <property type="entry name" value="M28_QC_like"/>
    <property type="match status" value="1"/>
</dbReference>
<feature type="transmembrane region" description="Helical" evidence="4">
    <location>
        <begin position="479"/>
        <end position="501"/>
    </location>
</feature>
<evidence type="ECO:0000256" key="4">
    <source>
        <dbReference type="SAM" id="Phobius"/>
    </source>
</evidence>
<evidence type="ECO:0000313" key="6">
    <source>
        <dbReference type="EMBL" id="KZM26999.1"/>
    </source>
</evidence>
<dbReference type="InterPro" id="IPR007484">
    <property type="entry name" value="Peptidase_M28"/>
</dbReference>
<dbReference type="PANTHER" id="PTHR12283">
    <property type="entry name" value="GLUTAMINYL-PEPTIDE CYCLOTRANSFERASE"/>
    <property type="match status" value="1"/>
</dbReference>
<dbReference type="SUPFAM" id="SSF53187">
    <property type="entry name" value="Zn-dependent exopeptidases"/>
    <property type="match status" value="1"/>
</dbReference>
<dbReference type="STRING" id="5454.A0A163KHC3"/>
<feature type="chain" id="PRO_5007748028" description="Peptide hydrolase" evidence="3">
    <location>
        <begin position="24"/>
        <end position="1134"/>
    </location>
</feature>
<feature type="transmembrane region" description="Helical" evidence="4">
    <location>
        <begin position="525"/>
        <end position="547"/>
    </location>
</feature>
<dbReference type="GO" id="GO:0016603">
    <property type="term" value="F:glutaminyl-peptide cyclotransferase activity"/>
    <property type="evidence" value="ECO:0007669"/>
    <property type="project" value="InterPro"/>
</dbReference>
<dbReference type="Proteomes" id="UP000076837">
    <property type="component" value="Unassembled WGS sequence"/>
</dbReference>
<keyword evidence="3" id="KW-0862">Zinc</keyword>
<keyword evidence="1" id="KW-0808">Transferase</keyword>
<comment type="caution">
    <text evidence="6">The sequence shown here is derived from an EMBL/GenBank/DDBJ whole genome shotgun (WGS) entry which is preliminary data.</text>
</comment>
<keyword evidence="7" id="KW-1185">Reference proteome</keyword>
<keyword evidence="4" id="KW-0812">Transmembrane</keyword>
<accession>A0A163KHC3</accession>
<dbReference type="Pfam" id="PF04389">
    <property type="entry name" value="Peptidase_M28"/>
    <property type="match status" value="1"/>
</dbReference>
<comment type="similarity">
    <text evidence="3">Belongs to the peptidase M28 family.</text>
</comment>
<dbReference type="EC" id="3.4.-.-" evidence="3"/>
<keyword evidence="3" id="KW-0732">Signal</keyword>
<sequence>MLFSLPSSLSALTYLLSFPSANAYKPLSDSFLKAIPSPGDLFDHEHGELLAPILIPRVPGTAGQTTTQQHFVSYFQRELPKWDISWQNSTATTPTSGGKALPFQNLIFKREPPWVKPGQSNLLTLVAHYDSKIAPKGFIGATDSAAPCAMLMWVAKVVDRHVQRMYDEMQALEEGGTVEMDMGIQILLLDGEEAFQAWTDTDSLYGARSLATEWAATRNPPSSKFYQYRTPLSQISLFLLLDLLGSASPNVPSYFPTTHWAYRHLSTVESRLRSLEILESKPSTLFLPDVNMTMAGYGGISDDHLPFIHQGVEVLHVIPSPFPRVWHTMQDDGAHLDGATVRDWARIVAGFVLEWLDMMEVWDEPGADGTMLVESAERSADSEVNADIGGIGILLGLFLPSFAIVMILLSGNWEAEPSGARELCMAHLANMFYLGINLTKSSHNLNLRETIVACSSIDAVSASVSITFSDKDVLAARKLVFVGFAMQLAAFATVGYTLGWLTERFPSKCLLELHHPTISTSKAMMWSYFAIRLFAAFSPIPTIWRLASRLNEMEHAPRESPNAKRARNWGTLPATLFTNYLVLGSVALLQIVSTFSITQADLPQSAQRLISEWGQSAALIVAGVSMSHVSYSCLCLLNLDAMKHRLKICQTNHTPVKWAFPQWTWSYPLKLLKQRWPLCKLVLRLADELLLDIGQLLRNHELKLSQKEQDDLWQELLVAFTTNDATYVMDCLDRGAPDNRYKKTAWHILSIRLPADDDRVTFEKFSAKLDANEPSLRDAFSEKARTSVYYRLLSRNADNEVPLLLAVNANQNDAVSWLLGRLLEIEVTSGHTSPGARRCVAKALVKVIRAEKLDVLKIFSKTWSQWESLVTGSISSPPYWENEVHQDVSGFFEMIRDPPEPEAKFWFAFFVEYDPTPPESHPWPGTSQSFGVRKGYAKILLEKGYDPGDLCGTALRESERDCSRFLANCADHLSSFSPEVLDSVVSNSSGFTDDTASLWAAAGARDWPEFLDTLGLMNLRGLFISHGASVLRSSVLAPSILFDVLLEGRLETDYEPREAVLDMLIEAAVTEEVQDRTKAGAALMTCCEVLVQQCAGSVVSIRVLGCMRGCSDWDATRERHTTAMKPHKPFSRTV</sequence>
<keyword evidence="3" id="KW-0479">Metal-binding</keyword>
<name>A0A163KHC3_DIDRA</name>
<evidence type="ECO:0000313" key="7">
    <source>
        <dbReference type="Proteomes" id="UP000076837"/>
    </source>
</evidence>
<feature type="transmembrane region" description="Helical" evidence="4">
    <location>
        <begin position="568"/>
        <end position="593"/>
    </location>
</feature>
<dbReference type="AlphaFoldDB" id="A0A163KHC3"/>
<keyword evidence="3" id="KW-0378">Hydrolase</keyword>
<dbReference type="InterPro" id="IPR037457">
    <property type="entry name" value="M28_QC"/>
</dbReference>
<dbReference type="GO" id="GO:0008233">
    <property type="term" value="F:peptidase activity"/>
    <property type="evidence" value="ECO:0007669"/>
    <property type="project" value="UniProtKB-KW"/>
</dbReference>
<dbReference type="GO" id="GO:0008270">
    <property type="term" value="F:zinc ion binding"/>
    <property type="evidence" value="ECO:0007669"/>
    <property type="project" value="TreeGrafter"/>
</dbReference>
<keyword evidence="4" id="KW-0472">Membrane</keyword>
<feature type="transmembrane region" description="Helical" evidence="4">
    <location>
        <begin position="388"/>
        <end position="409"/>
    </location>
</feature>